<evidence type="ECO:0000256" key="8">
    <source>
        <dbReference type="ARBA" id="ARBA00022741"/>
    </source>
</evidence>
<dbReference type="PANTHER" id="PTHR42705:SF2">
    <property type="entry name" value="BIFUNCTIONAL NON-HOMOLOGOUS END JOINING PROTEIN LIGD"/>
    <property type="match status" value="1"/>
</dbReference>
<dbReference type="InterPro" id="IPR012309">
    <property type="entry name" value="DNA_ligase_ATP-dep_C"/>
</dbReference>
<keyword evidence="16" id="KW-0234">DNA repair</keyword>
<dbReference type="Pfam" id="PF01068">
    <property type="entry name" value="DNA_ligase_A_M"/>
    <property type="match status" value="1"/>
</dbReference>
<feature type="domain" description="ATP-dependent DNA ligase family profile" evidence="22">
    <location>
        <begin position="345"/>
        <end position="478"/>
    </location>
</feature>
<evidence type="ECO:0000256" key="10">
    <source>
        <dbReference type="ARBA" id="ARBA00022801"/>
    </source>
</evidence>
<keyword evidence="4" id="KW-0808">Transferase</keyword>
<dbReference type="InterPro" id="IPR012310">
    <property type="entry name" value="DNA_ligase_ATP-dep_cent"/>
</dbReference>
<keyword evidence="11" id="KW-0269">Exonuclease</keyword>
<dbReference type="PATRIC" id="fig|1324352.5.peg.3569"/>
<protein>
    <recommendedName>
        <fullName evidence="2">DNA ligase (ATP)</fullName>
        <ecNumber evidence="2">6.5.1.1</ecNumber>
    </recommendedName>
    <alternativeName>
        <fullName evidence="19">NHEJ DNA polymerase</fullName>
    </alternativeName>
</protein>
<dbReference type="NCBIfam" id="TIGR02777">
    <property type="entry name" value="LigD_PE_dom"/>
    <property type="match status" value="1"/>
</dbReference>
<dbReference type="InterPro" id="IPR014145">
    <property type="entry name" value="LigD_pol_dom"/>
</dbReference>
<evidence type="ECO:0000256" key="6">
    <source>
        <dbReference type="ARBA" id="ARBA00022722"/>
    </source>
</evidence>
<dbReference type="NCBIfam" id="TIGR02779">
    <property type="entry name" value="NHEJ_ligase_lig"/>
    <property type="match status" value="1"/>
</dbReference>
<dbReference type="InterPro" id="IPR014144">
    <property type="entry name" value="LigD_PE_domain"/>
</dbReference>
<keyword evidence="12" id="KW-0067">ATP-binding</keyword>
<keyword evidence="13" id="KW-0239">DNA-directed DNA polymerase</keyword>
<evidence type="ECO:0000256" key="13">
    <source>
        <dbReference type="ARBA" id="ARBA00022932"/>
    </source>
</evidence>
<dbReference type="NCBIfam" id="TIGR02776">
    <property type="entry name" value="NHEJ_ligase_prk"/>
    <property type="match status" value="1"/>
</dbReference>
<evidence type="ECO:0000256" key="19">
    <source>
        <dbReference type="ARBA" id="ARBA00029943"/>
    </source>
</evidence>
<evidence type="ECO:0000256" key="14">
    <source>
        <dbReference type="ARBA" id="ARBA00023125"/>
    </source>
</evidence>
<dbReference type="Gene3D" id="2.40.50.140">
    <property type="entry name" value="Nucleic acid-binding proteins"/>
    <property type="match status" value="1"/>
</dbReference>
<dbReference type="STRING" id="1324352.OK18_17065"/>
<evidence type="ECO:0000313" key="23">
    <source>
        <dbReference type="EMBL" id="AKK74091.1"/>
    </source>
</evidence>
<keyword evidence="6" id="KW-0540">Nuclease</keyword>
<dbReference type="Gene3D" id="3.30.1490.70">
    <property type="match status" value="1"/>
</dbReference>
<dbReference type="Proteomes" id="UP000035213">
    <property type="component" value="Chromosome"/>
</dbReference>
<comment type="catalytic activity">
    <reaction evidence="20">
        <text>ATP + (deoxyribonucleotide)n-3'-hydroxyl + 5'-phospho-(deoxyribonucleotide)m = (deoxyribonucleotide)n+m + AMP + diphosphate.</text>
        <dbReference type="EC" id="6.5.1.1"/>
    </reaction>
</comment>
<reference evidence="23 24" key="1">
    <citation type="submission" date="2014-11" db="EMBL/GenBank/DDBJ databases">
        <authorList>
            <person name="Park G.-S."/>
            <person name="Hong S.-J."/>
            <person name="Jung B.K."/>
            <person name="Khan A.R."/>
            <person name="Kwak Y."/>
            <person name="Shin J.-H."/>
        </authorList>
    </citation>
    <scope>NUCLEOTIDE SEQUENCE [LARGE SCALE GENOMIC DNA]</scope>
    <source>
        <strain evidence="23 24">DSM 27622</strain>
    </source>
</reference>
<dbReference type="EC" id="6.5.1.1" evidence="2"/>
<accession>A0A0G3M4L8</accession>
<dbReference type="NCBIfam" id="TIGR02778">
    <property type="entry name" value="ligD_pol"/>
    <property type="match status" value="1"/>
</dbReference>
<evidence type="ECO:0000256" key="18">
    <source>
        <dbReference type="ARBA" id="ARBA00023268"/>
    </source>
</evidence>
<evidence type="ECO:0000256" key="15">
    <source>
        <dbReference type="ARBA" id="ARBA00023172"/>
    </source>
</evidence>
<keyword evidence="15" id="KW-0233">DNA recombination</keyword>
<dbReference type="SUPFAM" id="SSF50249">
    <property type="entry name" value="Nucleic acid-binding proteins"/>
    <property type="match status" value="1"/>
</dbReference>
<feature type="region of interest" description="Disordered" evidence="21">
    <location>
        <begin position="192"/>
        <end position="218"/>
    </location>
</feature>
<evidence type="ECO:0000256" key="7">
    <source>
        <dbReference type="ARBA" id="ARBA00022723"/>
    </source>
</evidence>
<proteinExistence type="predicted"/>
<dbReference type="Pfam" id="PF04679">
    <property type="entry name" value="DNA_ligase_A_C"/>
    <property type="match status" value="1"/>
</dbReference>
<evidence type="ECO:0000259" key="22">
    <source>
        <dbReference type="PROSITE" id="PS50160"/>
    </source>
</evidence>
<keyword evidence="14" id="KW-0238">DNA-binding</keyword>
<dbReference type="InterPro" id="IPR014143">
    <property type="entry name" value="NHEJ_ligase_prk"/>
</dbReference>
<keyword evidence="7" id="KW-0479">Metal-binding</keyword>
<dbReference type="RefSeq" id="WP_053328789.1">
    <property type="nucleotide sequence ID" value="NZ_CP009928.1"/>
</dbReference>
<dbReference type="OrthoDB" id="9802472at2"/>
<keyword evidence="5" id="KW-0548">Nucleotidyltransferase</keyword>
<evidence type="ECO:0000313" key="24">
    <source>
        <dbReference type="Proteomes" id="UP000035213"/>
    </source>
</evidence>
<keyword evidence="17" id="KW-0464">Manganese</keyword>
<evidence type="ECO:0000256" key="17">
    <source>
        <dbReference type="ARBA" id="ARBA00023211"/>
    </source>
</evidence>
<keyword evidence="18" id="KW-0511">Multifunctional enzyme</keyword>
<dbReference type="PROSITE" id="PS50160">
    <property type="entry name" value="DNA_LIGASE_A3"/>
    <property type="match status" value="1"/>
</dbReference>
<evidence type="ECO:0000256" key="2">
    <source>
        <dbReference type="ARBA" id="ARBA00012727"/>
    </source>
</evidence>
<evidence type="ECO:0000256" key="21">
    <source>
        <dbReference type="SAM" id="MobiDB-lite"/>
    </source>
</evidence>
<dbReference type="GO" id="GO:0004527">
    <property type="term" value="F:exonuclease activity"/>
    <property type="evidence" value="ECO:0007669"/>
    <property type="project" value="UniProtKB-KW"/>
</dbReference>
<evidence type="ECO:0000256" key="12">
    <source>
        <dbReference type="ARBA" id="ARBA00022840"/>
    </source>
</evidence>
<keyword evidence="8" id="KW-0547">Nucleotide-binding</keyword>
<dbReference type="CDD" id="cd04865">
    <property type="entry name" value="LigD_Pol_like_2"/>
    <property type="match status" value="1"/>
</dbReference>
<evidence type="ECO:0000256" key="3">
    <source>
        <dbReference type="ARBA" id="ARBA00022598"/>
    </source>
</evidence>
<evidence type="ECO:0000256" key="4">
    <source>
        <dbReference type="ARBA" id="ARBA00022679"/>
    </source>
</evidence>
<dbReference type="GO" id="GO:0046872">
    <property type="term" value="F:metal ion binding"/>
    <property type="evidence" value="ECO:0007669"/>
    <property type="project" value="UniProtKB-KW"/>
</dbReference>
<dbReference type="PANTHER" id="PTHR42705">
    <property type="entry name" value="BIFUNCTIONAL NON-HOMOLOGOUS END JOINING PROTEIN LIGD"/>
    <property type="match status" value="1"/>
</dbReference>
<evidence type="ECO:0000256" key="5">
    <source>
        <dbReference type="ARBA" id="ARBA00022695"/>
    </source>
</evidence>
<dbReference type="Pfam" id="PF13298">
    <property type="entry name" value="LigD_N"/>
    <property type="match status" value="1"/>
</dbReference>
<sequence length="904" mass="103257">MGLSKYRQKRSMKNTPEPFGGKSDGGELRFVIQKHDASHLHYDFRLEMDGVLKSWAVPKGPSLDPEVKRLAMMVEDHPYDYRNFEGIIPKGQYGGGTVIVWDEGTYEPADSEKTDRKKQEKELLHQLYSGKLRFTLHGKKLKGEFALVKAHGRGDNGWLLMKLNDEYASRKDITEKDQSVISGKTIAQMEEEPDKVYGKESIKKNSADKGKQNSKKEASEIINDQLEAVPTQQKEEAAHIEPLLKKAPGQKFYTHVEPMLATLVDKPFDDEEWVYEVKWDGYRAVALMNKGKVEIKSRNDKSFNDKFYPVYDELKKFGLDAILDGEIVVLGEAGTANFGSLQNWRSEADGDLVYYVFDILWYKGKDLKDLSLLERKAILRAVLPESTKILPSEHFETSGITFLEEAKKLGLEGIMAKKKDSVYHTHSRSRDWLKIKANKRQEVVIGGYTLNDDSSKLFSSILVGVYEGKKFIYTGKVGTGFNKKTQHEMMELFKPLITKKTPFAEEPDVNKPSRFRPDPPHATVTWLRPELVCEVSFTELTNDGVMRHPSFDGMRDDKSAKKVVMEEETATEEAVKENDGQSIILPREKTGRKTLLNPKDKSQVRKINRHELKFTNLDKVFWPKEGITKRDLINYYYQAAPFILPYLKERPQSMNRFPNGIEGEGFYFKNVTDTAPDWASTYLYHSDTDNKDRHYLVGKDEATLLYMANLGCIEMNPWNSTIKKPDYPTFCIIDLDPDKNSFDQVIEAAQVTKNILDDMGVPSYCKTSGSTGLHIYIPLANKYTYEQSKEFARVIVTLVHNELPKYTSIERTIKDRKGKMYLDFLQNRPHATIAAAYSVRPKPGATVSMPLHWDEVKSGLKISDFHILNAMERMNSEGDIFKPVLGKGIDLKKVIQKFAQEPGE</sequence>
<dbReference type="GO" id="GO:0005524">
    <property type="term" value="F:ATP binding"/>
    <property type="evidence" value="ECO:0007669"/>
    <property type="project" value="UniProtKB-KW"/>
</dbReference>
<name>A0A0G3M4L8_CHRGL</name>
<dbReference type="KEGG" id="cgn:OK18_17065"/>
<keyword evidence="3 23" id="KW-0436">Ligase</keyword>
<dbReference type="CDD" id="cd07971">
    <property type="entry name" value="OBF_DNA_ligase_LigD"/>
    <property type="match status" value="1"/>
</dbReference>
<dbReference type="CDD" id="cd07906">
    <property type="entry name" value="Adenylation_DNA_ligase_LigD_LigC"/>
    <property type="match status" value="1"/>
</dbReference>
<keyword evidence="10" id="KW-0378">Hydrolase</keyword>
<dbReference type="InterPro" id="IPR052171">
    <property type="entry name" value="NHEJ_LigD"/>
</dbReference>
<keyword evidence="9" id="KW-0227">DNA damage</keyword>
<dbReference type="Gene3D" id="3.90.920.10">
    <property type="entry name" value="DNA primase, PRIM domain"/>
    <property type="match status" value="1"/>
</dbReference>
<evidence type="ECO:0000256" key="20">
    <source>
        <dbReference type="ARBA" id="ARBA00034003"/>
    </source>
</evidence>
<dbReference type="GO" id="GO:0003677">
    <property type="term" value="F:DNA binding"/>
    <property type="evidence" value="ECO:0007669"/>
    <property type="project" value="UniProtKB-KW"/>
</dbReference>
<comment type="cofactor">
    <cofactor evidence="1">
        <name>Mn(2+)</name>
        <dbReference type="ChEBI" id="CHEBI:29035"/>
    </cofactor>
</comment>
<dbReference type="Pfam" id="PF21686">
    <property type="entry name" value="LigD_Prim-Pol"/>
    <property type="match status" value="1"/>
</dbReference>
<evidence type="ECO:0000256" key="11">
    <source>
        <dbReference type="ARBA" id="ARBA00022839"/>
    </source>
</evidence>
<dbReference type="AlphaFoldDB" id="A0A0G3M4L8"/>
<feature type="compositionally biased region" description="Basic residues" evidence="21">
    <location>
        <begin position="1"/>
        <end position="12"/>
    </location>
</feature>
<evidence type="ECO:0000256" key="9">
    <source>
        <dbReference type="ARBA" id="ARBA00022763"/>
    </source>
</evidence>
<dbReference type="EMBL" id="CP009928">
    <property type="protein sequence ID" value="AKK74091.1"/>
    <property type="molecule type" value="Genomic_DNA"/>
</dbReference>
<feature type="compositionally biased region" description="Basic and acidic residues" evidence="21">
    <location>
        <begin position="194"/>
        <end position="218"/>
    </location>
</feature>
<feature type="region of interest" description="Disordered" evidence="21">
    <location>
        <begin position="1"/>
        <end position="25"/>
    </location>
</feature>
<dbReference type="GO" id="GO:0003887">
    <property type="term" value="F:DNA-directed DNA polymerase activity"/>
    <property type="evidence" value="ECO:0007669"/>
    <property type="project" value="UniProtKB-KW"/>
</dbReference>
<gene>
    <name evidence="23" type="ORF">OK18_17065</name>
</gene>
<dbReference type="GO" id="GO:0006310">
    <property type="term" value="P:DNA recombination"/>
    <property type="evidence" value="ECO:0007669"/>
    <property type="project" value="UniProtKB-KW"/>
</dbReference>
<dbReference type="InterPro" id="IPR012340">
    <property type="entry name" value="NA-bd_OB-fold"/>
</dbReference>
<dbReference type="GO" id="GO:0006281">
    <property type="term" value="P:DNA repair"/>
    <property type="evidence" value="ECO:0007669"/>
    <property type="project" value="UniProtKB-KW"/>
</dbReference>
<dbReference type="Gene3D" id="3.30.470.30">
    <property type="entry name" value="DNA ligase/mRNA capping enzyme"/>
    <property type="match status" value="1"/>
</dbReference>
<dbReference type="GO" id="GO:0003910">
    <property type="term" value="F:DNA ligase (ATP) activity"/>
    <property type="evidence" value="ECO:0007669"/>
    <property type="project" value="UniProtKB-EC"/>
</dbReference>
<dbReference type="SUPFAM" id="SSF56091">
    <property type="entry name" value="DNA ligase/mRNA capping enzyme, catalytic domain"/>
    <property type="match status" value="1"/>
</dbReference>
<dbReference type="InterPro" id="IPR014146">
    <property type="entry name" value="LigD_ligase_dom"/>
</dbReference>
<evidence type="ECO:0000256" key="16">
    <source>
        <dbReference type="ARBA" id="ARBA00023204"/>
    </source>
</evidence>
<organism evidence="23 24">
    <name type="scientific">Chryseobacterium gallinarum</name>
    <dbReference type="NCBI Taxonomy" id="1324352"/>
    <lineage>
        <taxon>Bacteria</taxon>
        <taxon>Pseudomonadati</taxon>
        <taxon>Bacteroidota</taxon>
        <taxon>Flavobacteriia</taxon>
        <taxon>Flavobacteriales</taxon>
        <taxon>Weeksellaceae</taxon>
        <taxon>Chryseobacterium group</taxon>
        <taxon>Chryseobacterium</taxon>
    </lineage>
</organism>
<evidence type="ECO:0000256" key="1">
    <source>
        <dbReference type="ARBA" id="ARBA00001936"/>
    </source>
</evidence>